<keyword evidence="6 8" id="KW-0472">Membrane</keyword>
<feature type="domain" description="PGG" evidence="9">
    <location>
        <begin position="284"/>
        <end position="407"/>
    </location>
</feature>
<feature type="repeat" description="ANK" evidence="7">
    <location>
        <begin position="122"/>
        <end position="143"/>
    </location>
</feature>
<evidence type="ECO:0000256" key="1">
    <source>
        <dbReference type="ARBA" id="ARBA00004141"/>
    </source>
</evidence>
<reference evidence="10 11" key="1">
    <citation type="journal article" date="2024" name="Plant J.">
        <title>Genome sequences and population genomics reveal climatic adaptation and genomic divergence between two closely related sweetgum species.</title>
        <authorList>
            <person name="Xu W.Q."/>
            <person name="Ren C.Q."/>
            <person name="Zhang X.Y."/>
            <person name="Comes H.P."/>
            <person name="Liu X.H."/>
            <person name="Li Y.G."/>
            <person name="Kettle C.J."/>
            <person name="Jalonen R."/>
            <person name="Gaisberger H."/>
            <person name="Ma Y.Z."/>
            <person name="Qiu Y.X."/>
        </authorList>
    </citation>
    <scope>NUCLEOTIDE SEQUENCE [LARGE SCALE GENOMIC DNA]</scope>
    <source>
        <strain evidence="10">Hangzhou</strain>
    </source>
</reference>
<protein>
    <recommendedName>
        <fullName evidence="9">PGG domain-containing protein</fullName>
    </recommendedName>
</protein>
<dbReference type="SUPFAM" id="SSF48403">
    <property type="entry name" value="Ankyrin repeat"/>
    <property type="match status" value="1"/>
</dbReference>
<evidence type="ECO:0000256" key="3">
    <source>
        <dbReference type="ARBA" id="ARBA00022737"/>
    </source>
</evidence>
<keyword evidence="4 8" id="KW-1133">Transmembrane helix</keyword>
<dbReference type="Gene3D" id="1.25.40.20">
    <property type="entry name" value="Ankyrin repeat-containing domain"/>
    <property type="match status" value="2"/>
</dbReference>
<dbReference type="Pfam" id="PF13962">
    <property type="entry name" value="PGG"/>
    <property type="match status" value="1"/>
</dbReference>
<keyword evidence="3" id="KW-0677">Repeat</keyword>
<name>A0AAP0S485_LIQFO</name>
<accession>A0AAP0S485</accession>
<evidence type="ECO:0000313" key="11">
    <source>
        <dbReference type="Proteomes" id="UP001415857"/>
    </source>
</evidence>
<comment type="subcellular location">
    <subcellularLocation>
        <location evidence="1">Membrane</location>
        <topology evidence="1">Multi-pass membrane protein</topology>
    </subcellularLocation>
</comment>
<dbReference type="Proteomes" id="UP001415857">
    <property type="component" value="Unassembled WGS sequence"/>
</dbReference>
<organism evidence="10 11">
    <name type="scientific">Liquidambar formosana</name>
    <name type="common">Formosan gum</name>
    <dbReference type="NCBI Taxonomy" id="63359"/>
    <lineage>
        <taxon>Eukaryota</taxon>
        <taxon>Viridiplantae</taxon>
        <taxon>Streptophyta</taxon>
        <taxon>Embryophyta</taxon>
        <taxon>Tracheophyta</taxon>
        <taxon>Spermatophyta</taxon>
        <taxon>Magnoliopsida</taxon>
        <taxon>eudicotyledons</taxon>
        <taxon>Gunneridae</taxon>
        <taxon>Pentapetalae</taxon>
        <taxon>Saxifragales</taxon>
        <taxon>Altingiaceae</taxon>
        <taxon>Liquidambar</taxon>
    </lineage>
</organism>
<proteinExistence type="predicted"/>
<evidence type="ECO:0000313" key="10">
    <source>
        <dbReference type="EMBL" id="KAK9289349.1"/>
    </source>
</evidence>
<gene>
    <name evidence="10" type="ORF">L1049_007504</name>
</gene>
<feature type="transmembrane region" description="Helical" evidence="8">
    <location>
        <begin position="412"/>
        <end position="434"/>
    </location>
</feature>
<dbReference type="Pfam" id="PF12796">
    <property type="entry name" value="Ank_2"/>
    <property type="match status" value="2"/>
</dbReference>
<keyword evidence="11" id="KW-1185">Reference proteome</keyword>
<evidence type="ECO:0000256" key="2">
    <source>
        <dbReference type="ARBA" id="ARBA00022692"/>
    </source>
</evidence>
<sequence length="443" mass="49564">MKCYRFQKETIKLFRMDRRLFDAAVAGDVVELANLLHHDPLILHKIPPGCPETPLHVSSLLGHVDFGRELLKFKRAFVHQLNQDGYSPLHLASSEGHEEMVRLLLEFGHAHVEVLCKKKDKDGRIPLHFAAIRGHIDVIGKLLVACPSSSLEVTVQKETVLHLAVKNNQCEAFLFLFGKVNTQLLLNLADSEGNTILHLATARRQLQTIQFLESQPCLQVNAVNSFGLTALDLLHNGPNHTSDFQIGEIIRRAGGQKSLIVRRPTASGLNNNSSSGGNTKIELMKDMSNGILVMASLLATMSCGVALNPPGGYWQDWDLNFNTTLTSNSTAVHKPGHAILYDLAHKRFSWFLFFDIQVFLAALSIILALLSPTPLKLDSLKYLYIRNASFYMVIISIVIIFQAVAFTTKDQFFAAPIYCLFNIIWLVIIQYFALWSEFCKVSV</sequence>
<dbReference type="PROSITE" id="PS50088">
    <property type="entry name" value="ANK_REPEAT"/>
    <property type="match status" value="2"/>
</dbReference>
<dbReference type="SMART" id="SM00248">
    <property type="entry name" value="ANK"/>
    <property type="match status" value="4"/>
</dbReference>
<dbReference type="EMBL" id="JBBPBK010000002">
    <property type="protein sequence ID" value="KAK9289349.1"/>
    <property type="molecule type" value="Genomic_DNA"/>
</dbReference>
<dbReference type="PROSITE" id="PS50297">
    <property type="entry name" value="ANK_REP_REGION"/>
    <property type="match status" value="2"/>
</dbReference>
<comment type="caution">
    <text evidence="10">The sequence shown here is derived from an EMBL/GenBank/DDBJ whole genome shotgun (WGS) entry which is preliminary data.</text>
</comment>
<evidence type="ECO:0000259" key="9">
    <source>
        <dbReference type="Pfam" id="PF13962"/>
    </source>
</evidence>
<dbReference type="InterPro" id="IPR036770">
    <property type="entry name" value="Ankyrin_rpt-contain_sf"/>
</dbReference>
<feature type="repeat" description="ANK" evidence="7">
    <location>
        <begin position="84"/>
        <end position="108"/>
    </location>
</feature>
<evidence type="ECO:0000256" key="8">
    <source>
        <dbReference type="SAM" id="Phobius"/>
    </source>
</evidence>
<evidence type="ECO:0000256" key="6">
    <source>
        <dbReference type="ARBA" id="ARBA00023136"/>
    </source>
</evidence>
<keyword evidence="2 8" id="KW-0812">Transmembrane</keyword>
<dbReference type="GO" id="GO:0005886">
    <property type="term" value="C:plasma membrane"/>
    <property type="evidence" value="ECO:0007669"/>
    <property type="project" value="TreeGrafter"/>
</dbReference>
<evidence type="ECO:0000256" key="5">
    <source>
        <dbReference type="ARBA" id="ARBA00023043"/>
    </source>
</evidence>
<dbReference type="InterPro" id="IPR002110">
    <property type="entry name" value="Ankyrin_rpt"/>
</dbReference>
<dbReference type="AlphaFoldDB" id="A0AAP0S485"/>
<dbReference type="PANTHER" id="PTHR24186">
    <property type="entry name" value="PROTEIN PHOSPHATASE 1 REGULATORY SUBUNIT"/>
    <property type="match status" value="1"/>
</dbReference>
<dbReference type="PANTHER" id="PTHR24186:SF38">
    <property type="entry name" value="ANKYRIN REPEAT FAMILY PROTEIN"/>
    <property type="match status" value="1"/>
</dbReference>
<feature type="transmembrane region" description="Helical" evidence="8">
    <location>
        <begin position="383"/>
        <end position="406"/>
    </location>
</feature>
<feature type="transmembrane region" description="Helical" evidence="8">
    <location>
        <begin position="290"/>
        <end position="307"/>
    </location>
</feature>
<evidence type="ECO:0000256" key="4">
    <source>
        <dbReference type="ARBA" id="ARBA00022989"/>
    </source>
</evidence>
<keyword evidence="5 7" id="KW-0040">ANK repeat</keyword>
<dbReference type="InterPro" id="IPR026961">
    <property type="entry name" value="PGG_dom"/>
</dbReference>
<feature type="transmembrane region" description="Helical" evidence="8">
    <location>
        <begin position="350"/>
        <end position="371"/>
    </location>
</feature>
<evidence type="ECO:0000256" key="7">
    <source>
        <dbReference type="PROSITE-ProRule" id="PRU00023"/>
    </source>
</evidence>